<dbReference type="PANTHER" id="PTHR38011:SF11">
    <property type="entry name" value="2,5-DIAMINO-6-RIBOSYLAMINO-4(3H)-PYRIMIDINONE 5'-PHOSPHATE REDUCTASE"/>
    <property type="match status" value="1"/>
</dbReference>
<keyword evidence="3" id="KW-1185">Reference proteome</keyword>
<dbReference type="EMBL" id="BAABET010000010">
    <property type="protein sequence ID" value="GAA4329850.1"/>
    <property type="molecule type" value="Genomic_DNA"/>
</dbReference>
<dbReference type="Gene3D" id="3.40.430.10">
    <property type="entry name" value="Dihydrofolate Reductase, subunit A"/>
    <property type="match status" value="1"/>
</dbReference>
<comment type="caution">
    <text evidence="2">The sequence shown here is derived from an EMBL/GenBank/DDBJ whole genome shotgun (WGS) entry which is preliminary data.</text>
</comment>
<dbReference type="InterPro" id="IPR050765">
    <property type="entry name" value="Riboflavin_Biosynth_HTPR"/>
</dbReference>
<sequence>MAEEPGEHLMAVSVPAAAAAGAVGHLQNAYYIGVTLDGRIAGPDGEFDFFPQGDEQQAAAYSAWMNALYPETIPTAYRAAVGVADAPNRRFDTVVMGLGTYRPALDNGITSPYAHLRQYVVSSTLKPDTDPAVTVVPSDPLALVRELKSEAGAGLDIWLCGGGRLAGTLLPEMDELLIKTYPVVAGTGISVVDGAFDPTVFDVAERTAFPNGVTFTRLTRR</sequence>
<protein>
    <submittedName>
        <fullName evidence="2">Dihydrofolate reductase family protein</fullName>
    </submittedName>
</protein>
<gene>
    <name evidence="2" type="ORF">GCM10023086_59170</name>
</gene>
<dbReference type="InterPro" id="IPR024072">
    <property type="entry name" value="DHFR-like_dom_sf"/>
</dbReference>
<dbReference type="Pfam" id="PF01872">
    <property type="entry name" value="RibD_C"/>
    <property type="match status" value="1"/>
</dbReference>
<proteinExistence type="predicted"/>
<reference evidence="3" key="1">
    <citation type="journal article" date="2019" name="Int. J. Syst. Evol. Microbiol.">
        <title>The Global Catalogue of Microorganisms (GCM) 10K type strain sequencing project: providing services to taxonomists for standard genome sequencing and annotation.</title>
        <authorList>
            <consortium name="The Broad Institute Genomics Platform"/>
            <consortium name="The Broad Institute Genome Sequencing Center for Infectious Disease"/>
            <person name="Wu L."/>
            <person name="Ma J."/>
        </authorList>
    </citation>
    <scope>NUCLEOTIDE SEQUENCE [LARGE SCALE GENOMIC DNA]</scope>
    <source>
        <strain evidence="3">JCM 31290</strain>
    </source>
</reference>
<feature type="domain" description="Bacterial bifunctional deaminase-reductase C-terminal" evidence="1">
    <location>
        <begin position="33"/>
        <end position="213"/>
    </location>
</feature>
<organism evidence="2 3">
    <name type="scientific">Streptomyces venetus</name>
    <dbReference type="NCBI Taxonomy" id="1701086"/>
    <lineage>
        <taxon>Bacteria</taxon>
        <taxon>Bacillati</taxon>
        <taxon>Actinomycetota</taxon>
        <taxon>Actinomycetes</taxon>
        <taxon>Kitasatosporales</taxon>
        <taxon>Streptomycetaceae</taxon>
        <taxon>Streptomyces</taxon>
    </lineage>
</organism>
<dbReference type="Proteomes" id="UP001501115">
    <property type="component" value="Unassembled WGS sequence"/>
</dbReference>
<dbReference type="SUPFAM" id="SSF53597">
    <property type="entry name" value="Dihydrofolate reductase-like"/>
    <property type="match status" value="1"/>
</dbReference>
<name>A0ABP8GV00_9ACTN</name>
<dbReference type="PANTHER" id="PTHR38011">
    <property type="entry name" value="DIHYDROFOLATE REDUCTASE FAMILY PROTEIN (AFU_ORTHOLOGUE AFUA_8G06820)"/>
    <property type="match status" value="1"/>
</dbReference>
<accession>A0ABP8GV00</accession>
<evidence type="ECO:0000313" key="3">
    <source>
        <dbReference type="Proteomes" id="UP001501115"/>
    </source>
</evidence>
<evidence type="ECO:0000313" key="2">
    <source>
        <dbReference type="EMBL" id="GAA4329850.1"/>
    </source>
</evidence>
<evidence type="ECO:0000259" key="1">
    <source>
        <dbReference type="Pfam" id="PF01872"/>
    </source>
</evidence>
<dbReference type="InterPro" id="IPR002734">
    <property type="entry name" value="RibDG_C"/>
</dbReference>